<dbReference type="PANTHER" id="PTHR10986">
    <property type="entry name" value="39S RIBOSOMAL PROTEIN L20"/>
    <property type="match status" value="1"/>
</dbReference>
<keyword evidence="3 7" id="KW-0694">RNA-binding</keyword>
<sequence>MARVKRGVTARRRHKKILSQAKGYYNARRKVFRVAKQAVTKAQQYAYIGRKLKKRQFRSLWIARINAASRMYGLSYSRFMNGLLKAGITLDRKVLADIAAHDIKGFGDLAEAAGKALNIEITRPATLPNFVPEAKPAKAKKAAKAPVAEKAAPAAKKAPAKKAAKGDDLKIIEGIGPKIAEVFNDAGIVSFQDLANADVAKLREILDAAGSQFAAHDPTTWPQQAELAAAGKMDELKVLQDELQGGREAE</sequence>
<comment type="similarity">
    <text evidence="1 7 8">Belongs to the bacterial ribosomal protein bL20 family.</text>
</comment>
<evidence type="ECO:0000256" key="3">
    <source>
        <dbReference type="ARBA" id="ARBA00022884"/>
    </source>
</evidence>
<keyword evidence="10" id="KW-1185">Reference proteome</keyword>
<dbReference type="InterPro" id="IPR035566">
    <property type="entry name" value="Ribosomal_protein_bL20_C"/>
</dbReference>
<accession>A0A344J5Y2</accession>
<organism evidence="9 10">
    <name type="scientific">Solilutibacter oculi</name>
    <dbReference type="NCBI Taxonomy" id="2698682"/>
    <lineage>
        <taxon>Bacteria</taxon>
        <taxon>Pseudomonadati</taxon>
        <taxon>Pseudomonadota</taxon>
        <taxon>Gammaproteobacteria</taxon>
        <taxon>Lysobacterales</taxon>
        <taxon>Lysobacteraceae</taxon>
        <taxon>Solilutibacter</taxon>
    </lineage>
</organism>
<dbReference type="KEGG" id="lue:DCD74_06845"/>
<protein>
    <recommendedName>
        <fullName evidence="6 7">Large ribosomal subunit protein bL20</fullName>
    </recommendedName>
</protein>
<dbReference type="NCBIfam" id="TIGR01032">
    <property type="entry name" value="rplT_bact"/>
    <property type="match status" value="1"/>
</dbReference>
<dbReference type="Pfam" id="PF14520">
    <property type="entry name" value="HHH_5"/>
    <property type="match status" value="1"/>
</dbReference>
<dbReference type="FunFam" id="1.10.1900.20:FF:000001">
    <property type="entry name" value="50S ribosomal protein L20"/>
    <property type="match status" value="1"/>
</dbReference>
<keyword evidence="2 7" id="KW-0699">rRNA-binding</keyword>
<dbReference type="GO" id="GO:0019843">
    <property type="term" value="F:rRNA binding"/>
    <property type="evidence" value="ECO:0007669"/>
    <property type="project" value="UniProtKB-UniRule"/>
</dbReference>
<dbReference type="Gene3D" id="6.10.160.10">
    <property type="match status" value="1"/>
</dbReference>
<dbReference type="HAMAP" id="MF_00382">
    <property type="entry name" value="Ribosomal_bL20"/>
    <property type="match status" value="1"/>
</dbReference>
<dbReference type="InterPro" id="IPR005813">
    <property type="entry name" value="Ribosomal_bL20"/>
</dbReference>
<dbReference type="CDD" id="cd07026">
    <property type="entry name" value="Ribosomal_L20"/>
    <property type="match status" value="1"/>
</dbReference>
<dbReference type="Pfam" id="PF00453">
    <property type="entry name" value="Ribosomal_L20"/>
    <property type="match status" value="1"/>
</dbReference>
<evidence type="ECO:0000256" key="5">
    <source>
        <dbReference type="ARBA" id="ARBA00023274"/>
    </source>
</evidence>
<dbReference type="GO" id="GO:0000027">
    <property type="term" value="P:ribosomal large subunit assembly"/>
    <property type="evidence" value="ECO:0007669"/>
    <property type="project" value="UniProtKB-UniRule"/>
</dbReference>
<evidence type="ECO:0000256" key="4">
    <source>
        <dbReference type="ARBA" id="ARBA00022980"/>
    </source>
</evidence>
<evidence type="ECO:0000256" key="1">
    <source>
        <dbReference type="ARBA" id="ARBA00007698"/>
    </source>
</evidence>
<reference evidence="10" key="1">
    <citation type="submission" date="2018-05" db="EMBL/GenBank/DDBJ databases">
        <title>Luteimonas pekinense sp. nov., isolated from human Meibomian gland secretions, Beijing, China.</title>
        <authorList>
            <person name="Wen T."/>
            <person name="Bai H."/>
            <person name="Lv H."/>
        </authorList>
    </citation>
    <scope>NUCLEOTIDE SEQUENCE [LARGE SCALE GENOMIC DNA]</scope>
    <source>
        <strain evidence="10">83-4</strain>
    </source>
</reference>
<dbReference type="GO" id="GO:0005840">
    <property type="term" value="C:ribosome"/>
    <property type="evidence" value="ECO:0007669"/>
    <property type="project" value="UniProtKB-KW"/>
</dbReference>
<evidence type="ECO:0000256" key="7">
    <source>
        <dbReference type="HAMAP-Rule" id="MF_00382"/>
    </source>
</evidence>
<dbReference type="OrthoDB" id="9808966at2"/>
<comment type="function">
    <text evidence="7 8">Binds directly to 23S ribosomal RNA and is necessary for the in vitro assembly process of the 50S ribosomal subunit. It is not involved in the protein synthesizing functions of that subunit.</text>
</comment>
<keyword evidence="4 7" id="KW-0689">Ribosomal protein</keyword>
<name>A0A344J5Y2_9GAMM</name>
<dbReference type="PRINTS" id="PR00062">
    <property type="entry name" value="RIBOSOMALL20"/>
</dbReference>
<dbReference type="SUPFAM" id="SSF74731">
    <property type="entry name" value="Ribosomal protein L20"/>
    <property type="match status" value="1"/>
</dbReference>
<dbReference type="AlphaFoldDB" id="A0A344J5Y2"/>
<dbReference type="GO" id="GO:0003735">
    <property type="term" value="F:structural constituent of ribosome"/>
    <property type="evidence" value="ECO:0007669"/>
    <property type="project" value="InterPro"/>
</dbReference>
<keyword evidence="5 7" id="KW-0687">Ribonucleoprotein</keyword>
<dbReference type="InterPro" id="IPR049946">
    <property type="entry name" value="RIBOSOMAL_L20_CS"/>
</dbReference>
<dbReference type="Gene3D" id="1.10.150.20">
    <property type="entry name" value="5' to 3' exonuclease, C-terminal subdomain"/>
    <property type="match status" value="1"/>
</dbReference>
<dbReference type="PROSITE" id="PS00937">
    <property type="entry name" value="RIBOSOMAL_L20"/>
    <property type="match status" value="1"/>
</dbReference>
<dbReference type="GO" id="GO:0006412">
    <property type="term" value="P:translation"/>
    <property type="evidence" value="ECO:0007669"/>
    <property type="project" value="InterPro"/>
</dbReference>
<gene>
    <name evidence="7" type="primary">rplT</name>
    <name evidence="9" type="ORF">DCD74_06845</name>
</gene>
<evidence type="ECO:0000256" key="6">
    <source>
        <dbReference type="ARBA" id="ARBA00035172"/>
    </source>
</evidence>
<evidence type="ECO:0000313" key="9">
    <source>
        <dbReference type="EMBL" id="AXA84442.1"/>
    </source>
</evidence>
<evidence type="ECO:0000256" key="8">
    <source>
        <dbReference type="RuleBase" id="RU000560"/>
    </source>
</evidence>
<dbReference type="Gene3D" id="1.10.1900.20">
    <property type="entry name" value="Ribosomal protein L20"/>
    <property type="match status" value="1"/>
</dbReference>
<dbReference type="EMBL" id="CP029556">
    <property type="protein sequence ID" value="AXA84442.1"/>
    <property type="molecule type" value="Genomic_DNA"/>
</dbReference>
<proteinExistence type="inferred from homology"/>
<dbReference type="Proteomes" id="UP000251842">
    <property type="component" value="Chromosome"/>
</dbReference>
<dbReference type="GO" id="GO:1990904">
    <property type="term" value="C:ribonucleoprotein complex"/>
    <property type="evidence" value="ECO:0007669"/>
    <property type="project" value="UniProtKB-KW"/>
</dbReference>
<evidence type="ECO:0000256" key="2">
    <source>
        <dbReference type="ARBA" id="ARBA00022730"/>
    </source>
</evidence>
<evidence type="ECO:0000313" key="10">
    <source>
        <dbReference type="Proteomes" id="UP000251842"/>
    </source>
</evidence>